<name>A0AC60PS08_IXOPE</name>
<dbReference type="Proteomes" id="UP000805193">
    <property type="component" value="Unassembled WGS sequence"/>
</dbReference>
<organism evidence="1 2">
    <name type="scientific">Ixodes persulcatus</name>
    <name type="common">Taiga tick</name>
    <dbReference type="NCBI Taxonomy" id="34615"/>
    <lineage>
        <taxon>Eukaryota</taxon>
        <taxon>Metazoa</taxon>
        <taxon>Ecdysozoa</taxon>
        <taxon>Arthropoda</taxon>
        <taxon>Chelicerata</taxon>
        <taxon>Arachnida</taxon>
        <taxon>Acari</taxon>
        <taxon>Parasitiformes</taxon>
        <taxon>Ixodida</taxon>
        <taxon>Ixodoidea</taxon>
        <taxon>Ixodidae</taxon>
        <taxon>Ixodinae</taxon>
        <taxon>Ixodes</taxon>
    </lineage>
</organism>
<comment type="caution">
    <text evidence="1">The sequence shown here is derived from an EMBL/GenBank/DDBJ whole genome shotgun (WGS) entry which is preliminary data.</text>
</comment>
<gene>
    <name evidence="1" type="ORF">HPB47_000370</name>
</gene>
<reference evidence="1 2" key="1">
    <citation type="journal article" date="2020" name="Cell">
        <title>Large-Scale Comparative Analyses of Tick Genomes Elucidate Their Genetic Diversity and Vector Capacities.</title>
        <authorList>
            <consortium name="Tick Genome and Microbiome Consortium (TIGMIC)"/>
            <person name="Jia N."/>
            <person name="Wang J."/>
            <person name="Shi W."/>
            <person name="Du L."/>
            <person name="Sun Y."/>
            <person name="Zhan W."/>
            <person name="Jiang J.F."/>
            <person name="Wang Q."/>
            <person name="Zhang B."/>
            <person name="Ji P."/>
            <person name="Bell-Sakyi L."/>
            <person name="Cui X.M."/>
            <person name="Yuan T.T."/>
            <person name="Jiang B.G."/>
            <person name="Yang W.F."/>
            <person name="Lam T.T."/>
            <person name="Chang Q.C."/>
            <person name="Ding S.J."/>
            <person name="Wang X.J."/>
            <person name="Zhu J.G."/>
            <person name="Ruan X.D."/>
            <person name="Zhao L."/>
            <person name="Wei J.T."/>
            <person name="Ye R.Z."/>
            <person name="Que T.C."/>
            <person name="Du C.H."/>
            <person name="Zhou Y.H."/>
            <person name="Cheng J.X."/>
            <person name="Dai P.F."/>
            <person name="Guo W.B."/>
            <person name="Han X.H."/>
            <person name="Huang E.J."/>
            <person name="Li L.F."/>
            <person name="Wei W."/>
            <person name="Gao Y.C."/>
            <person name="Liu J.Z."/>
            <person name="Shao H.Z."/>
            <person name="Wang X."/>
            <person name="Wang C.C."/>
            <person name="Yang T.C."/>
            <person name="Huo Q.B."/>
            <person name="Li W."/>
            <person name="Chen H.Y."/>
            <person name="Chen S.E."/>
            <person name="Zhou L.G."/>
            <person name="Ni X.B."/>
            <person name="Tian J.H."/>
            <person name="Sheng Y."/>
            <person name="Liu T."/>
            <person name="Pan Y.S."/>
            <person name="Xia L.Y."/>
            <person name="Li J."/>
            <person name="Zhao F."/>
            <person name="Cao W.C."/>
        </authorList>
    </citation>
    <scope>NUCLEOTIDE SEQUENCE [LARGE SCALE GENOMIC DNA]</scope>
    <source>
        <strain evidence="1">Iper-2018</strain>
    </source>
</reference>
<sequence>MWTGWTSRSRIYRHVITLPLIHKRRETGRPMKERRLVGLANTYSSHRTVSIVVNGLYAAPSDRMRLGGIELVRSRRLDFPIESLFPSPPGTLSPERVRVGVFRRRAKKMARRQYARVAKSLYFTLRNQDRR</sequence>
<keyword evidence="2" id="KW-1185">Reference proteome</keyword>
<accession>A0AC60PS08</accession>
<dbReference type="EMBL" id="JABSTQ010010044">
    <property type="protein sequence ID" value="KAG0423879.1"/>
    <property type="molecule type" value="Genomic_DNA"/>
</dbReference>
<evidence type="ECO:0000313" key="1">
    <source>
        <dbReference type="EMBL" id="KAG0423879.1"/>
    </source>
</evidence>
<protein>
    <submittedName>
        <fullName evidence="1">Uncharacterized protein</fullName>
    </submittedName>
</protein>
<evidence type="ECO:0000313" key="2">
    <source>
        <dbReference type="Proteomes" id="UP000805193"/>
    </source>
</evidence>
<proteinExistence type="predicted"/>